<dbReference type="InterPro" id="IPR053146">
    <property type="entry name" value="QDO-like"/>
</dbReference>
<organism evidence="2 3">
    <name type="scientific">Paenibacillus bovis</name>
    <dbReference type="NCBI Taxonomy" id="1616788"/>
    <lineage>
        <taxon>Bacteria</taxon>
        <taxon>Bacillati</taxon>
        <taxon>Bacillota</taxon>
        <taxon>Bacilli</taxon>
        <taxon>Bacillales</taxon>
        <taxon>Paenibacillaceae</taxon>
        <taxon>Paenibacillus</taxon>
    </lineage>
</organism>
<dbReference type="InterPro" id="IPR011051">
    <property type="entry name" value="RmlC_Cupin_sf"/>
</dbReference>
<accession>A0A172ZH79</accession>
<feature type="domain" description="Cupin type-2" evidence="1">
    <location>
        <begin position="55"/>
        <end position="110"/>
    </location>
</feature>
<proteinExistence type="predicted"/>
<dbReference type="Proteomes" id="UP000078148">
    <property type="component" value="Chromosome"/>
</dbReference>
<evidence type="ECO:0000259" key="1">
    <source>
        <dbReference type="Pfam" id="PF07883"/>
    </source>
</evidence>
<gene>
    <name evidence="2" type="ORF">AR543_13310</name>
</gene>
<evidence type="ECO:0000313" key="2">
    <source>
        <dbReference type="EMBL" id="ANF96889.1"/>
    </source>
</evidence>
<keyword evidence="3" id="KW-1185">Reference proteome</keyword>
<dbReference type="Gene3D" id="2.60.120.10">
    <property type="entry name" value="Jelly Rolls"/>
    <property type="match status" value="2"/>
</dbReference>
<dbReference type="InterPro" id="IPR013096">
    <property type="entry name" value="Cupin_2"/>
</dbReference>
<dbReference type="GO" id="GO:0051213">
    <property type="term" value="F:dioxygenase activity"/>
    <property type="evidence" value="ECO:0007669"/>
    <property type="project" value="UniProtKB-KW"/>
</dbReference>
<reference evidence="2 3" key="2">
    <citation type="journal article" date="2016" name="Int. J. Syst. Evol. Microbiol.">
        <title>Paenibacillus bovis sp. nov., isolated from raw yak (Bos grunniens) milk.</title>
        <authorList>
            <person name="Gao C."/>
            <person name="Han J."/>
            <person name="Liu Z."/>
            <person name="Xu X."/>
            <person name="Hang F."/>
            <person name="Wu Z."/>
        </authorList>
    </citation>
    <scope>NUCLEOTIDE SEQUENCE [LARGE SCALE GENOMIC DNA]</scope>
    <source>
        <strain evidence="2 3">BD3526</strain>
    </source>
</reference>
<dbReference type="SUPFAM" id="SSF51182">
    <property type="entry name" value="RmlC-like cupins"/>
    <property type="match status" value="1"/>
</dbReference>
<dbReference type="CDD" id="cd02215">
    <property type="entry name" value="cupin_QDO_N_C"/>
    <property type="match status" value="2"/>
</dbReference>
<keyword evidence="2" id="KW-0560">Oxidoreductase</keyword>
<dbReference type="Pfam" id="PF07883">
    <property type="entry name" value="Cupin_2"/>
    <property type="match status" value="2"/>
</dbReference>
<dbReference type="STRING" id="1616788.AR543_13310"/>
<dbReference type="KEGG" id="pbv:AR543_13310"/>
<dbReference type="AlphaFoldDB" id="A0A172ZH79"/>
<protein>
    <submittedName>
        <fullName evidence="2">Quercetin 2,3-dioxygenase</fullName>
    </submittedName>
</protein>
<evidence type="ECO:0000313" key="3">
    <source>
        <dbReference type="Proteomes" id="UP000078148"/>
    </source>
</evidence>
<keyword evidence="2" id="KW-0223">Dioxygenase</keyword>
<dbReference type="RefSeq" id="WP_060534995.1">
    <property type="nucleotide sequence ID" value="NZ_CP013023.1"/>
</dbReference>
<sequence>MTTTKLITHLPQEKMPYLLRRGDGERYLFGNQVATIIANAESTGDIFSAAVIGGPKGESFPMHTHPNTYESIYVMEGRVQFVIDGQSHLLLPGDYAHITPGTEHAYQLLGHRNSFISYSISGDITKVYPALGQSYEHIEYPPFTDHAYSEEHRRQAEQQADIVFSTGSTEFPAYELVSNHIVPDEVSNYVLESGEGIRLLTGDQVHRLLATQKTTDGAYIVVASDGPKGDEIVSHYHNHHTETFFCTQGRMTMWANDEEIQLFPGDFLHVPAGTVHSYRLDDHFTKVVGLLVSGLFEPFFRLLGDEYEHYMFPNNPGPARIDRLMENIDTLDLNVVGPPNSHQKK</sequence>
<dbReference type="PANTHER" id="PTHR36440">
    <property type="entry name" value="PUTATIVE (AFU_ORTHOLOGUE AFUA_8G07350)-RELATED"/>
    <property type="match status" value="1"/>
</dbReference>
<reference evidence="3" key="1">
    <citation type="submission" date="2015-10" db="EMBL/GenBank/DDBJ databases">
        <title>Genome of Paenibacillus bovis sp. nov.</title>
        <authorList>
            <person name="Wu Z."/>
            <person name="Gao C."/>
            <person name="Liu Z."/>
            <person name="Zheng H."/>
        </authorList>
    </citation>
    <scope>NUCLEOTIDE SEQUENCE [LARGE SCALE GENOMIC DNA]</scope>
    <source>
        <strain evidence="3">BD3526</strain>
    </source>
</reference>
<dbReference type="OrthoDB" id="9798709at2"/>
<name>A0A172ZH79_9BACL</name>
<feature type="domain" description="Cupin type-2" evidence="1">
    <location>
        <begin position="227"/>
        <end position="281"/>
    </location>
</feature>
<dbReference type="EMBL" id="CP013023">
    <property type="protein sequence ID" value="ANF96889.1"/>
    <property type="molecule type" value="Genomic_DNA"/>
</dbReference>
<dbReference type="InterPro" id="IPR014710">
    <property type="entry name" value="RmlC-like_jellyroll"/>
</dbReference>
<dbReference type="PANTHER" id="PTHR36440:SF1">
    <property type="entry name" value="PUTATIVE (AFU_ORTHOLOGUE AFUA_8G07350)-RELATED"/>
    <property type="match status" value="1"/>
</dbReference>